<dbReference type="Gene3D" id="3.40.190.10">
    <property type="entry name" value="Periplasmic binding protein-like II"/>
    <property type="match status" value="2"/>
</dbReference>
<gene>
    <name evidence="3" type="ORF">FOB72_23045</name>
</gene>
<evidence type="ECO:0000313" key="4">
    <source>
        <dbReference type="Proteomes" id="UP000322822"/>
    </source>
</evidence>
<evidence type="ECO:0000256" key="2">
    <source>
        <dbReference type="SAM" id="Phobius"/>
    </source>
</evidence>
<proteinExistence type="predicted"/>
<evidence type="ECO:0000313" key="3">
    <source>
        <dbReference type="EMBL" id="QET04950.1"/>
    </source>
</evidence>
<protein>
    <submittedName>
        <fullName evidence="3">Transporter substrate-binding domain-containing protein</fullName>
    </submittedName>
</protein>
<dbReference type="Proteomes" id="UP000322822">
    <property type="component" value="Chromosome 2"/>
</dbReference>
<feature type="transmembrane region" description="Helical" evidence="2">
    <location>
        <begin position="33"/>
        <end position="54"/>
    </location>
</feature>
<dbReference type="RefSeq" id="WP_150375012.1">
    <property type="nucleotide sequence ID" value="NZ_CP044067.1"/>
</dbReference>
<dbReference type="EMBL" id="CP044067">
    <property type="protein sequence ID" value="QET04950.1"/>
    <property type="molecule type" value="Genomic_DNA"/>
</dbReference>
<keyword evidence="2" id="KW-0812">Transmembrane</keyword>
<dbReference type="AlphaFoldDB" id="A0A5P2HCZ7"/>
<reference evidence="3 4" key="1">
    <citation type="submission" date="2019-09" db="EMBL/GenBank/DDBJ databases">
        <title>FDA dAtabase for Regulatory Grade micrObial Sequences (FDA-ARGOS): Supporting development and validation of Infectious Disease Dx tests.</title>
        <authorList>
            <person name="Sciortino C."/>
            <person name="Tallon L."/>
            <person name="Sadzewicz L."/>
            <person name="Vavikolanu K."/>
            <person name="Mehta A."/>
            <person name="Aluvathingal J."/>
            <person name="Nadendla S."/>
            <person name="Nandy P."/>
            <person name="Geyer C."/>
            <person name="Yan Y."/>
            <person name="Sichtig H."/>
        </authorList>
    </citation>
    <scope>NUCLEOTIDE SEQUENCE [LARGE SCALE GENOMIC DNA]</scope>
    <source>
        <strain evidence="3 4">FDAARGOS_664</strain>
    </source>
</reference>
<keyword evidence="2" id="KW-1133">Transmembrane helix</keyword>
<organism evidence="3 4">
    <name type="scientific">Cupriavidus pauculus</name>
    <dbReference type="NCBI Taxonomy" id="82633"/>
    <lineage>
        <taxon>Bacteria</taxon>
        <taxon>Pseudomonadati</taxon>
        <taxon>Pseudomonadota</taxon>
        <taxon>Betaproteobacteria</taxon>
        <taxon>Burkholderiales</taxon>
        <taxon>Burkholderiaceae</taxon>
        <taxon>Cupriavidus</taxon>
    </lineage>
</organism>
<dbReference type="OrthoDB" id="7241844at2"/>
<name>A0A5P2HCZ7_9BURK</name>
<accession>A0A5P2HCZ7</accession>
<keyword evidence="2" id="KW-0472">Membrane</keyword>
<dbReference type="SUPFAM" id="SSF53850">
    <property type="entry name" value="Periplasmic binding protein-like II"/>
    <property type="match status" value="1"/>
</dbReference>
<feature type="region of interest" description="Disordered" evidence="1">
    <location>
        <begin position="1"/>
        <end position="23"/>
    </location>
</feature>
<sequence length="295" mass="31338">MADASIGWPPSRHPGPDSHGDTFANARARSRRLAVGTVFAIALAAAAALLWHGARAPAGPLLEAVLAKGELVVSVREYARPAPPGQPSPPEPDAFDVAAARYLADRLHVNLRIVTGWQAGTADLDLAGARAVRANAVATPYTGGTGALVVLRGSAYARAGDLAQREVCVPQGSPYLSTLSQRTNAVPRLYPSAIRAVAGFMAGECQALADDEVVIARLLSLPEWRFYRRLSDKVPADEGNPEVTMRADDRASAAWLDRAVRDWRSGGALTHARERRAGDIAFEVTQLQDGLVCHS</sequence>
<evidence type="ECO:0000256" key="1">
    <source>
        <dbReference type="SAM" id="MobiDB-lite"/>
    </source>
</evidence>